<dbReference type="EMBL" id="JAAXLA010000121">
    <property type="protein sequence ID" value="NMI02099.1"/>
    <property type="molecule type" value="Genomic_DNA"/>
</dbReference>
<dbReference type="InterPro" id="IPR033470">
    <property type="entry name" value="FakA-like_C"/>
</dbReference>
<dbReference type="Pfam" id="PF21645">
    <property type="entry name" value="FakA-like_M"/>
    <property type="match status" value="1"/>
</dbReference>
<accession>A0ABX1SKJ5</accession>
<dbReference type="PANTHER" id="PTHR33434:SF4">
    <property type="entry name" value="PHOSPHATASE PROTEIN"/>
    <property type="match status" value="1"/>
</dbReference>
<dbReference type="Gene3D" id="1.25.40.340">
    <property type="match status" value="1"/>
</dbReference>
<evidence type="ECO:0000313" key="3">
    <source>
        <dbReference type="Proteomes" id="UP000820669"/>
    </source>
</evidence>
<dbReference type="SMART" id="SM01121">
    <property type="entry name" value="Dak1_2"/>
    <property type="match status" value="1"/>
</dbReference>
<dbReference type="Proteomes" id="UP000820669">
    <property type="component" value="Unassembled WGS sequence"/>
</dbReference>
<dbReference type="Pfam" id="PF13684">
    <property type="entry name" value="FakA-like_C"/>
    <property type="match status" value="1"/>
</dbReference>
<dbReference type="SMART" id="SM01120">
    <property type="entry name" value="Dak2"/>
    <property type="match status" value="1"/>
</dbReference>
<feature type="domain" description="DhaL" evidence="1">
    <location>
        <begin position="8"/>
        <end position="214"/>
    </location>
</feature>
<dbReference type="InterPro" id="IPR004007">
    <property type="entry name" value="DhaL_dom"/>
</dbReference>
<dbReference type="InterPro" id="IPR048394">
    <property type="entry name" value="FakA-like_M"/>
</dbReference>
<comment type="caution">
    <text evidence="2">The sequence shown here is derived from an EMBL/GenBank/DDBJ whole genome shotgun (WGS) entry which is preliminary data.</text>
</comment>
<reference evidence="2 3" key="1">
    <citation type="submission" date="2020-04" db="EMBL/GenBank/DDBJ databases">
        <authorList>
            <person name="Klaysubun C."/>
            <person name="Duangmal K."/>
            <person name="Lipun K."/>
        </authorList>
    </citation>
    <scope>NUCLEOTIDE SEQUENCE [LARGE SCALE GENOMIC DNA]</scope>
    <source>
        <strain evidence="2 3">K10HN5</strain>
    </source>
</reference>
<organism evidence="2 3">
    <name type="scientific">Pseudonocardia acidicola</name>
    <dbReference type="NCBI Taxonomy" id="2724939"/>
    <lineage>
        <taxon>Bacteria</taxon>
        <taxon>Bacillati</taxon>
        <taxon>Actinomycetota</taxon>
        <taxon>Actinomycetes</taxon>
        <taxon>Pseudonocardiales</taxon>
        <taxon>Pseudonocardiaceae</taxon>
        <taxon>Pseudonocardia</taxon>
    </lineage>
</organism>
<dbReference type="NCBIfam" id="TIGR03599">
    <property type="entry name" value="YloV"/>
    <property type="match status" value="1"/>
</dbReference>
<dbReference type="PROSITE" id="PS51480">
    <property type="entry name" value="DHAL"/>
    <property type="match status" value="1"/>
</dbReference>
<name>A0ABX1SKJ5_9PSEU</name>
<sequence length="577" mass="58457">MLRNLDAALLRQWTAASTAALERHRAEIDRINVFPVPDGDTGTNLLLTMRAAGDALRRGLRELDGAGGKECGEDGAAAGSAAAALARGALMGARGNSGVILSQVLRGISEAVAEGNGAAADGAVLRAALQRADRLAAAAIAQPREGTVLSVLAAAAGAASGCGSDRLDDVALAAAEAAAVALRATTGQLVELARAGVVDAGGFGLVVILDALVEVLTGRTPAVPPSTPDGSSAAGRPVRGREALTVERESGSADFDYEVMYLLDGSDSARIDRLRAELVTIGDSVAVVGDGAPDGTGLWNVHVHCTDIGAALEAGLGAGRPHRITVMRFADQVDPDVADVADFADVPGGALAGGRFVRNRAVLMTVAGAEAAALARGAGADVLEHPADRPVGEDELAAALAGTRSRHVVLLACDVDLTPVAERAASAARRDGQEVVVIPTASVLQGLSALAVHDPARRAGDDVVAMAEAAAGTRTGGLLVAESEALTWVGRCSPGDVLGLSDGEVVLIAPDLSVGALWLAHRMLTPGGELVTALLGADADDELGERLADDLRRTHPEVDVLVYRGGQTDYPLVLGVE</sequence>
<dbReference type="InterPro" id="IPR050270">
    <property type="entry name" value="DegV_domain_contain"/>
</dbReference>
<dbReference type="Pfam" id="PF02734">
    <property type="entry name" value="Dak2"/>
    <property type="match status" value="1"/>
</dbReference>
<keyword evidence="3" id="KW-1185">Reference proteome</keyword>
<dbReference type="RefSeq" id="WP_169385603.1">
    <property type="nucleotide sequence ID" value="NZ_JAAXLA010000121.1"/>
</dbReference>
<protein>
    <submittedName>
        <fullName evidence="2">DAK2 domain-containing protein</fullName>
    </submittedName>
</protein>
<dbReference type="InterPro" id="IPR019986">
    <property type="entry name" value="YloV-like"/>
</dbReference>
<dbReference type="InterPro" id="IPR036117">
    <property type="entry name" value="DhaL_dom_sf"/>
</dbReference>
<evidence type="ECO:0000313" key="2">
    <source>
        <dbReference type="EMBL" id="NMI02099.1"/>
    </source>
</evidence>
<dbReference type="PANTHER" id="PTHR33434">
    <property type="entry name" value="DEGV DOMAIN-CONTAINING PROTEIN DR_1986-RELATED"/>
    <property type="match status" value="1"/>
</dbReference>
<proteinExistence type="predicted"/>
<gene>
    <name evidence="2" type="ORF">HF526_33125</name>
</gene>
<dbReference type="SUPFAM" id="SSF101473">
    <property type="entry name" value="DhaL-like"/>
    <property type="match status" value="1"/>
</dbReference>
<evidence type="ECO:0000259" key="1">
    <source>
        <dbReference type="PROSITE" id="PS51480"/>
    </source>
</evidence>